<reference evidence="2" key="1">
    <citation type="submission" date="2022-11" db="UniProtKB">
        <authorList>
            <consortium name="WormBaseParasite"/>
        </authorList>
    </citation>
    <scope>IDENTIFICATION</scope>
</reference>
<evidence type="ECO:0000313" key="1">
    <source>
        <dbReference type="Proteomes" id="UP000887576"/>
    </source>
</evidence>
<dbReference type="Proteomes" id="UP000887576">
    <property type="component" value="Unplaced"/>
</dbReference>
<name>A0AC34Q9J4_9BILA</name>
<sequence length="198" mass="22229">MENDAGTKLQRLLEVVYKYRSEQKAKVDSSGGKLKLGDLTSVNLTKVDGGVQVNVLPDEIVACFDIRVIPSEVEGFEDVLKQWMTYAGAGVKYSFEIYTFNKNTTPITDDDPHWHVFSSTLKSEGCRYETEIFSGATDSRFLRMAGYKSIGFSPMNNSPVLLHCDDEYLDEKVFLRGVQIYEKLIPNLANIPEGPKTP</sequence>
<protein>
    <submittedName>
        <fullName evidence="2">Peptidase M20 dimerisation domain-containing protein</fullName>
    </submittedName>
</protein>
<dbReference type="WBParaSite" id="JU765_v2.g14412.t1">
    <property type="protein sequence ID" value="JU765_v2.g14412.t1"/>
    <property type="gene ID" value="JU765_v2.g14412"/>
</dbReference>
<evidence type="ECO:0000313" key="2">
    <source>
        <dbReference type="WBParaSite" id="JU765_v2.g14412.t1"/>
    </source>
</evidence>
<accession>A0AC34Q9J4</accession>
<proteinExistence type="predicted"/>
<organism evidence="1 2">
    <name type="scientific">Panagrolaimus sp. JU765</name>
    <dbReference type="NCBI Taxonomy" id="591449"/>
    <lineage>
        <taxon>Eukaryota</taxon>
        <taxon>Metazoa</taxon>
        <taxon>Ecdysozoa</taxon>
        <taxon>Nematoda</taxon>
        <taxon>Chromadorea</taxon>
        <taxon>Rhabditida</taxon>
        <taxon>Tylenchina</taxon>
        <taxon>Panagrolaimomorpha</taxon>
        <taxon>Panagrolaimoidea</taxon>
        <taxon>Panagrolaimidae</taxon>
        <taxon>Panagrolaimus</taxon>
    </lineage>
</organism>